<reference evidence="10" key="1">
    <citation type="journal article" date="2023" name="Mol. Biol. Evol.">
        <title>Third-Generation Sequencing Reveals the Adaptive Role of the Epigenome in Three Deep-Sea Polychaetes.</title>
        <authorList>
            <person name="Perez M."/>
            <person name="Aroh O."/>
            <person name="Sun Y."/>
            <person name="Lan Y."/>
            <person name="Juniper S.K."/>
            <person name="Young C.R."/>
            <person name="Angers B."/>
            <person name="Qian P.Y."/>
        </authorList>
    </citation>
    <scope>NUCLEOTIDE SEQUENCE</scope>
    <source>
        <strain evidence="10">P08H-3</strain>
    </source>
</reference>
<dbReference type="AlphaFoldDB" id="A0AAD9J8D4"/>
<dbReference type="Proteomes" id="UP001208570">
    <property type="component" value="Unassembled WGS sequence"/>
</dbReference>
<evidence type="ECO:0000256" key="6">
    <source>
        <dbReference type="ARBA" id="ARBA00023136"/>
    </source>
</evidence>
<dbReference type="EMBL" id="JAODUP010000545">
    <property type="protein sequence ID" value="KAK2147605.1"/>
    <property type="molecule type" value="Genomic_DNA"/>
</dbReference>
<dbReference type="InterPro" id="IPR003930">
    <property type="entry name" value="K_chnl_Ca-activ_BK_bsu"/>
</dbReference>
<keyword evidence="11" id="KW-1185">Reference proteome</keyword>
<evidence type="ECO:0000256" key="1">
    <source>
        <dbReference type="ARBA" id="ARBA00004141"/>
    </source>
</evidence>
<keyword evidence="6 9" id="KW-0472">Membrane</keyword>
<comment type="caution">
    <text evidence="10">The sequence shown here is derived from an EMBL/GenBank/DDBJ whole genome shotgun (WGS) entry which is preliminary data.</text>
</comment>
<evidence type="ECO:0000313" key="11">
    <source>
        <dbReference type="Proteomes" id="UP001208570"/>
    </source>
</evidence>
<evidence type="ECO:0000256" key="2">
    <source>
        <dbReference type="ARBA" id="ARBA00022448"/>
    </source>
</evidence>
<organism evidence="10 11">
    <name type="scientific">Paralvinella palmiformis</name>
    <dbReference type="NCBI Taxonomy" id="53620"/>
    <lineage>
        <taxon>Eukaryota</taxon>
        <taxon>Metazoa</taxon>
        <taxon>Spiralia</taxon>
        <taxon>Lophotrochozoa</taxon>
        <taxon>Annelida</taxon>
        <taxon>Polychaeta</taxon>
        <taxon>Sedentaria</taxon>
        <taxon>Canalipalpata</taxon>
        <taxon>Terebellida</taxon>
        <taxon>Terebelliformia</taxon>
        <taxon>Alvinellidae</taxon>
        <taxon>Paralvinella</taxon>
    </lineage>
</organism>
<keyword evidence="7" id="KW-0325">Glycoprotein</keyword>
<dbReference type="PANTHER" id="PTHR10258">
    <property type="entry name" value="CALCIUM-ACTIVATED POTASSIUM CHANNEL SUBUNIT BETA"/>
    <property type="match status" value="1"/>
</dbReference>
<keyword evidence="3 9" id="KW-0812">Transmembrane</keyword>
<accession>A0AAD9J8D4</accession>
<protein>
    <submittedName>
        <fullName evidence="10">Uncharacterized protein</fullName>
    </submittedName>
</protein>
<dbReference type="Pfam" id="PF03185">
    <property type="entry name" value="CaKB"/>
    <property type="match status" value="1"/>
</dbReference>
<keyword evidence="5" id="KW-0406">Ion transport</keyword>
<evidence type="ECO:0000256" key="5">
    <source>
        <dbReference type="ARBA" id="ARBA00023065"/>
    </source>
</evidence>
<evidence type="ECO:0000256" key="9">
    <source>
        <dbReference type="SAM" id="Phobius"/>
    </source>
</evidence>
<keyword evidence="4 9" id="KW-1133">Transmembrane helix</keyword>
<keyword evidence="8" id="KW-0407">Ion channel</keyword>
<evidence type="ECO:0000256" key="8">
    <source>
        <dbReference type="ARBA" id="ARBA00023303"/>
    </source>
</evidence>
<dbReference type="GO" id="GO:0005513">
    <property type="term" value="P:detection of calcium ion"/>
    <property type="evidence" value="ECO:0007669"/>
    <property type="project" value="TreeGrafter"/>
</dbReference>
<dbReference type="GO" id="GO:0015459">
    <property type="term" value="F:potassium channel regulator activity"/>
    <property type="evidence" value="ECO:0007669"/>
    <property type="project" value="TreeGrafter"/>
</dbReference>
<name>A0AAD9J8D4_9ANNE</name>
<dbReference type="GO" id="GO:0015269">
    <property type="term" value="F:calcium-activated potassium channel activity"/>
    <property type="evidence" value="ECO:0007669"/>
    <property type="project" value="InterPro"/>
</dbReference>
<comment type="subcellular location">
    <subcellularLocation>
        <location evidence="1">Membrane</location>
        <topology evidence="1">Multi-pass membrane protein</topology>
    </subcellularLocation>
</comment>
<evidence type="ECO:0000313" key="10">
    <source>
        <dbReference type="EMBL" id="KAK2147605.1"/>
    </source>
</evidence>
<dbReference type="GO" id="GO:0008076">
    <property type="term" value="C:voltage-gated potassium channel complex"/>
    <property type="evidence" value="ECO:0007669"/>
    <property type="project" value="TreeGrafter"/>
</dbReference>
<gene>
    <name evidence="10" type="ORF">LSH36_545g03021</name>
</gene>
<sequence length="181" mass="20019">MAKPLICSVKYFCLGAFLIFLGSVLLCGLGLTVVLPHEATRNWPKVTCQVTNSSYNSRICSCAYQASEPGYARSCLDSYPCLKVIVSFEVPGPATRGSTPSNGLKESDIFYRVLVESKQTDIRLEGNGIVHRNAGFADGDPGYRTHGSLSSQSIQGQLYRSWEDLFYREVSKWNDFDLVTP</sequence>
<evidence type="ECO:0000256" key="4">
    <source>
        <dbReference type="ARBA" id="ARBA00022989"/>
    </source>
</evidence>
<proteinExistence type="predicted"/>
<feature type="transmembrane region" description="Helical" evidence="9">
    <location>
        <begin position="12"/>
        <end position="35"/>
    </location>
</feature>
<dbReference type="PANTHER" id="PTHR10258:SF8">
    <property type="entry name" value="CALCIUM-ACTIVATED POTASSIUM CHANNEL BK ALPHA SUBUNIT DOMAIN-CONTAINING PROTEIN"/>
    <property type="match status" value="1"/>
</dbReference>
<evidence type="ECO:0000256" key="3">
    <source>
        <dbReference type="ARBA" id="ARBA00022692"/>
    </source>
</evidence>
<keyword evidence="2" id="KW-0813">Transport</keyword>
<evidence type="ECO:0000256" key="7">
    <source>
        <dbReference type="ARBA" id="ARBA00023180"/>
    </source>
</evidence>